<accession>A0A0L0D5G7</accession>
<dbReference type="EMBL" id="GL349447">
    <property type="protein sequence ID" value="KNC47574.1"/>
    <property type="molecule type" value="Genomic_DNA"/>
</dbReference>
<dbReference type="GeneID" id="25562267"/>
<dbReference type="AlphaFoldDB" id="A0A0L0D5G7"/>
<evidence type="ECO:0000313" key="3">
    <source>
        <dbReference type="Proteomes" id="UP000054408"/>
    </source>
</evidence>
<reference evidence="2 3" key="1">
    <citation type="submission" date="2010-05" db="EMBL/GenBank/DDBJ databases">
        <title>The Genome Sequence of Thecamonas trahens ATCC 50062.</title>
        <authorList>
            <consortium name="The Broad Institute Genome Sequencing Platform"/>
            <person name="Russ C."/>
            <person name="Cuomo C."/>
            <person name="Shea T."/>
            <person name="Young S.K."/>
            <person name="Zeng Q."/>
            <person name="Koehrsen M."/>
            <person name="Haas B."/>
            <person name="Borodovsky M."/>
            <person name="Guigo R."/>
            <person name="Alvarado L."/>
            <person name="Berlin A."/>
            <person name="Bochicchio J."/>
            <person name="Borenstein D."/>
            <person name="Chapman S."/>
            <person name="Chen Z."/>
            <person name="Freedman E."/>
            <person name="Gellesch M."/>
            <person name="Goldberg J."/>
            <person name="Griggs A."/>
            <person name="Gujja S."/>
            <person name="Heilman E."/>
            <person name="Heiman D."/>
            <person name="Hepburn T."/>
            <person name="Howarth C."/>
            <person name="Jen D."/>
            <person name="Larson L."/>
            <person name="Mehta T."/>
            <person name="Park D."/>
            <person name="Pearson M."/>
            <person name="Roberts A."/>
            <person name="Saif S."/>
            <person name="Shenoy N."/>
            <person name="Sisk P."/>
            <person name="Stolte C."/>
            <person name="Sykes S."/>
            <person name="Thomson T."/>
            <person name="Walk T."/>
            <person name="White J."/>
            <person name="Yandava C."/>
            <person name="Burger G."/>
            <person name="Gray M.W."/>
            <person name="Holland P.W.H."/>
            <person name="King N."/>
            <person name="Lang F.B.F."/>
            <person name="Roger A.J."/>
            <person name="Ruiz-Trillo I."/>
            <person name="Lander E."/>
            <person name="Nusbaum C."/>
        </authorList>
    </citation>
    <scope>NUCLEOTIDE SEQUENCE [LARGE SCALE GENOMIC DNA]</scope>
    <source>
        <strain evidence="2 3">ATCC 50062</strain>
    </source>
</reference>
<proteinExistence type="predicted"/>
<dbReference type="Proteomes" id="UP000054408">
    <property type="component" value="Unassembled WGS sequence"/>
</dbReference>
<name>A0A0L0D5G7_THETB</name>
<dbReference type="RefSeq" id="XP_013759506.1">
    <property type="nucleotide sequence ID" value="XM_013904052.1"/>
</dbReference>
<feature type="region of interest" description="Disordered" evidence="1">
    <location>
        <begin position="1"/>
        <end position="82"/>
    </location>
</feature>
<gene>
    <name evidence="2" type="ORF">AMSG_02600</name>
</gene>
<evidence type="ECO:0000313" key="2">
    <source>
        <dbReference type="EMBL" id="KNC47574.1"/>
    </source>
</evidence>
<feature type="compositionally biased region" description="Basic and acidic residues" evidence="1">
    <location>
        <begin position="192"/>
        <end position="202"/>
    </location>
</feature>
<feature type="compositionally biased region" description="Gly residues" evidence="1">
    <location>
        <begin position="1"/>
        <end position="13"/>
    </location>
</feature>
<feature type="compositionally biased region" description="Basic and acidic residues" evidence="1">
    <location>
        <begin position="211"/>
        <end position="220"/>
    </location>
</feature>
<evidence type="ECO:0000256" key="1">
    <source>
        <dbReference type="SAM" id="MobiDB-lite"/>
    </source>
</evidence>
<sequence>MAGGGGASGGVSGGRRRQRRRTDETGDTQSADPSVSSDELLEMDAGAVAGSGSLRRRRNKQRSQWGSGRDDEQLFRGTTGDPHAMAAQSLAAASPLHAAQPLVSPQWGSPRAALAAQEAGTTFRNAAADAYSPYAVFTANMDPALLGGAPRVVHDPPPIPPDAPAHLWQATTRPHAYAAPAPPPLDVTLEAAYRRREDEQAARRRRRRKRAAAEQIERSTQRLASTGDLLSPEASRENLHADSNSTAERDFPHGGESTDSLHLRRKSRRMSTVSAISEAISREPSQVIDGLDVSVDIGAETAPARATATNLWSTPDDELEPQLTPDRPRDDPPASAGELPGTRMPPRLLPPIDDESDPGDGWRERSCSDVEDSSAHDLVSGRDSPTRALQL</sequence>
<feature type="region of interest" description="Disordered" evidence="1">
    <location>
        <begin position="175"/>
        <end position="271"/>
    </location>
</feature>
<feature type="compositionally biased region" description="Polar residues" evidence="1">
    <location>
        <begin position="27"/>
        <end position="37"/>
    </location>
</feature>
<protein>
    <submittedName>
        <fullName evidence="2">Uncharacterized protein</fullName>
    </submittedName>
</protein>
<organism evidence="2 3">
    <name type="scientific">Thecamonas trahens ATCC 50062</name>
    <dbReference type="NCBI Taxonomy" id="461836"/>
    <lineage>
        <taxon>Eukaryota</taxon>
        <taxon>Apusozoa</taxon>
        <taxon>Apusomonadida</taxon>
        <taxon>Apusomonadidae</taxon>
        <taxon>Thecamonas</taxon>
    </lineage>
</organism>
<feature type="region of interest" description="Disordered" evidence="1">
    <location>
        <begin position="305"/>
        <end position="391"/>
    </location>
</feature>
<keyword evidence="3" id="KW-1185">Reference proteome</keyword>